<dbReference type="Proteomes" id="UP001329915">
    <property type="component" value="Chromosome"/>
</dbReference>
<dbReference type="KEGG" id="dbc:MFMK1_000365"/>
<dbReference type="EMBL" id="CP121694">
    <property type="protein sequence ID" value="WRO20582.1"/>
    <property type="molecule type" value="Genomic_DNA"/>
</dbReference>
<reference evidence="1 2" key="1">
    <citation type="submission" date="2023-04" db="EMBL/GenBank/DDBJ databases">
        <authorList>
            <person name="Hsu D."/>
        </authorList>
    </citation>
    <scope>NUCLEOTIDE SEQUENCE [LARGE SCALE GENOMIC DNA]</scope>
    <source>
        <strain evidence="1 2">MK1</strain>
    </source>
</reference>
<proteinExistence type="predicted"/>
<dbReference type="RefSeq" id="WP_366923473.1">
    <property type="nucleotide sequence ID" value="NZ_CP121694.1"/>
</dbReference>
<protein>
    <submittedName>
        <fullName evidence="1">Uncharacterized protein</fullName>
    </submittedName>
</protein>
<evidence type="ECO:0000313" key="2">
    <source>
        <dbReference type="Proteomes" id="UP001329915"/>
    </source>
</evidence>
<name>A0AAU0UJM6_9FIRM</name>
<sequence>MDKYYKPYIILADKYSVNFEEYCKNYSLGTFTLYGILVAKEIRDMYLSIQANTIADKHGMAAITDNDEQNIFRLLAGLDNGGQKEIKVAQNIIHLKLPANLSEISLFEIIKLRNRAGFSKKLAAFHGEFDGFCNRFEDNSVEEDFIRSLDSALRDLSWEVVRIGFGSVGVGLAMWLGLNTVSPENVRMLQGTLAIGSFMTQVYGVQFKWKNNLTKRFARKYLADLQHLNI</sequence>
<evidence type="ECO:0000313" key="1">
    <source>
        <dbReference type="EMBL" id="WRO20582.1"/>
    </source>
</evidence>
<keyword evidence="2" id="KW-1185">Reference proteome</keyword>
<gene>
    <name evidence="1" type="ORF">MFMK1_000365</name>
</gene>
<dbReference type="AlphaFoldDB" id="A0AAU0UJM6"/>
<organism evidence="1 2">
    <name type="scientific">Metallumcola ferriviriculae</name>
    <dbReference type="NCBI Taxonomy" id="3039180"/>
    <lineage>
        <taxon>Bacteria</taxon>
        <taxon>Bacillati</taxon>
        <taxon>Bacillota</taxon>
        <taxon>Clostridia</taxon>
        <taxon>Neomoorellales</taxon>
        <taxon>Desulfitibacteraceae</taxon>
        <taxon>Metallumcola</taxon>
    </lineage>
</organism>
<accession>A0AAU0UJM6</accession>